<dbReference type="PROSITE" id="PS51318">
    <property type="entry name" value="TAT"/>
    <property type="match status" value="1"/>
</dbReference>
<evidence type="ECO:0000313" key="2">
    <source>
        <dbReference type="EMBL" id="WTW68078.1"/>
    </source>
</evidence>
<dbReference type="InterPro" id="IPR006311">
    <property type="entry name" value="TAT_signal"/>
</dbReference>
<protein>
    <submittedName>
        <fullName evidence="2">Twin-arginine translocation signal domain-containing protein</fullName>
    </submittedName>
</protein>
<feature type="region of interest" description="Disordered" evidence="1">
    <location>
        <begin position="481"/>
        <end position="500"/>
    </location>
</feature>
<accession>A0AAU2VLT6</accession>
<name>A0AAU2VLT6_9ACTN</name>
<proteinExistence type="predicted"/>
<dbReference type="InterPro" id="IPR019546">
    <property type="entry name" value="TAT_signal_bac_arc"/>
</dbReference>
<dbReference type="EMBL" id="CP108313">
    <property type="protein sequence ID" value="WTW68078.1"/>
    <property type="molecule type" value="Genomic_DNA"/>
</dbReference>
<dbReference type="PROSITE" id="PS51257">
    <property type="entry name" value="PROKAR_LIPOPROTEIN"/>
    <property type="match status" value="1"/>
</dbReference>
<evidence type="ECO:0000256" key="1">
    <source>
        <dbReference type="SAM" id="MobiDB-lite"/>
    </source>
</evidence>
<sequence length="546" mass="58646">MSTNLSRRGFMGAAGIAGLTVAGLSTLSACGSGATVSKGGSKASAKLKLPTYAAVQTAPADLAGNAAGLDATYLRYPKALTKSVAKAPGDGSRITALTETFTTPAPPQGKNAYWQELNKRLGARFDMTIVVDQGVDAYLQKFNAMMAGGDIPDLVWFPPNQGIQRVPELLDAKFHDLTPHLSGDAVKDYPNLANLPTTAWKTAVVNGKIRGVTVAYGSMGQVYVVNQDFWKPVGGAEFSSAEDFLAKGKELLDTKRNKYVLEPAYVNHIGQFAQWFGAPASWRLEGGKLTHQYETEEYQEALAFAVKCAQAKLFWPDPNLSTTMEKMAQGSLGAYVQSFPSFLIDAKTYDFPFGVIVPFAAKTGAKPRYSMGYGSVGYTAINKKADEKRVKMLLGVMDYLAAPFGTEERLFLDNGIEGKHFTRTAKGDVKLTAKGNSEAVTTAMPLAFLAAGPEYIYLPGQPELAGKIHGWQQELLKISQSNPTSGHFSDTSTSKSPSLTTAMSDCQLDIVAGRKPISAFKEQLAKWRSGGGDKMRAEFEASLAGK</sequence>
<dbReference type="AlphaFoldDB" id="A0AAU2VLT6"/>
<dbReference type="Gene3D" id="3.40.190.10">
    <property type="entry name" value="Periplasmic binding protein-like II"/>
    <property type="match status" value="1"/>
</dbReference>
<dbReference type="SUPFAM" id="SSF53850">
    <property type="entry name" value="Periplasmic binding protein-like II"/>
    <property type="match status" value="1"/>
</dbReference>
<gene>
    <name evidence="2" type="ORF">OG398_07245</name>
</gene>
<dbReference type="NCBIfam" id="TIGR01409">
    <property type="entry name" value="TAT_signal_seq"/>
    <property type="match status" value="1"/>
</dbReference>
<organism evidence="2">
    <name type="scientific">Streptomyces sp. NBC_00008</name>
    <dbReference type="NCBI Taxonomy" id="2903610"/>
    <lineage>
        <taxon>Bacteria</taxon>
        <taxon>Bacillati</taxon>
        <taxon>Actinomycetota</taxon>
        <taxon>Actinomycetes</taxon>
        <taxon>Kitasatosporales</taxon>
        <taxon>Streptomycetaceae</taxon>
        <taxon>Streptomyces</taxon>
    </lineage>
</organism>
<reference evidence="2" key="1">
    <citation type="submission" date="2022-10" db="EMBL/GenBank/DDBJ databases">
        <title>The complete genomes of actinobacterial strains from the NBC collection.</title>
        <authorList>
            <person name="Joergensen T.S."/>
            <person name="Alvarez Arevalo M."/>
            <person name="Sterndorff E.B."/>
            <person name="Faurdal D."/>
            <person name="Vuksanovic O."/>
            <person name="Mourched A.-S."/>
            <person name="Charusanti P."/>
            <person name="Shaw S."/>
            <person name="Blin K."/>
            <person name="Weber T."/>
        </authorList>
    </citation>
    <scope>NUCLEOTIDE SEQUENCE</scope>
    <source>
        <strain evidence="2">NBC_00008</strain>
    </source>
</reference>